<keyword evidence="3" id="KW-0731">Sigma factor</keyword>
<evidence type="ECO:0000256" key="5">
    <source>
        <dbReference type="SAM" id="MobiDB-lite"/>
    </source>
</evidence>
<organism evidence="8 9">
    <name type="scientific">Aquisphaera giovannonii</name>
    <dbReference type="NCBI Taxonomy" id="406548"/>
    <lineage>
        <taxon>Bacteria</taxon>
        <taxon>Pseudomonadati</taxon>
        <taxon>Planctomycetota</taxon>
        <taxon>Planctomycetia</taxon>
        <taxon>Isosphaerales</taxon>
        <taxon>Isosphaeraceae</taxon>
        <taxon>Aquisphaera</taxon>
    </lineage>
</organism>
<feature type="region of interest" description="Disordered" evidence="5">
    <location>
        <begin position="93"/>
        <end position="112"/>
    </location>
</feature>
<sequence length="203" mass="22946">MAVPDPVPETLLEAARGLDATARGVLLERYRNYLRLMARSISDGPLRARLDPSDIVQEAFLKAHREFDGFAGRTEPELVAWLRQILVRTMADQAKHHRRQGRDPRRQQSLEAALDRSSAAIHRALTAPLTTPSSHLQRRERAVLLADALEKLPPDYREVFILRSLEHIPVEEIAARMGRSANAVYKLWFRAMASLKGELEGLS</sequence>
<dbReference type="InterPro" id="IPR014326">
    <property type="entry name" value="RNA_pol_sigma-70_Plancto"/>
</dbReference>
<dbReference type="EMBL" id="CP042997">
    <property type="protein sequence ID" value="QEH31820.1"/>
    <property type="molecule type" value="Genomic_DNA"/>
</dbReference>
<evidence type="ECO:0000313" key="9">
    <source>
        <dbReference type="Proteomes" id="UP000324233"/>
    </source>
</evidence>
<dbReference type="Gene3D" id="1.10.1740.10">
    <property type="match status" value="1"/>
</dbReference>
<evidence type="ECO:0000256" key="4">
    <source>
        <dbReference type="ARBA" id="ARBA00023163"/>
    </source>
</evidence>
<dbReference type="InterPro" id="IPR039425">
    <property type="entry name" value="RNA_pol_sigma-70-like"/>
</dbReference>
<dbReference type="Pfam" id="PF04542">
    <property type="entry name" value="Sigma70_r2"/>
    <property type="match status" value="1"/>
</dbReference>
<keyword evidence="4" id="KW-0804">Transcription</keyword>
<dbReference type="GO" id="GO:0016987">
    <property type="term" value="F:sigma factor activity"/>
    <property type="evidence" value="ECO:0007669"/>
    <property type="project" value="UniProtKB-KW"/>
</dbReference>
<dbReference type="OrthoDB" id="265297at2"/>
<comment type="similarity">
    <text evidence="1">Belongs to the sigma-70 factor family. ECF subfamily.</text>
</comment>
<keyword evidence="9" id="KW-1185">Reference proteome</keyword>
<dbReference type="InterPro" id="IPR014284">
    <property type="entry name" value="RNA_pol_sigma-70_dom"/>
</dbReference>
<dbReference type="RefSeq" id="WP_148590567.1">
    <property type="nucleotide sequence ID" value="NZ_CP042997.1"/>
</dbReference>
<reference evidence="8 9" key="1">
    <citation type="submission" date="2019-08" db="EMBL/GenBank/DDBJ databases">
        <title>Deep-cultivation of Planctomycetes and their phenomic and genomic characterization uncovers novel biology.</title>
        <authorList>
            <person name="Wiegand S."/>
            <person name="Jogler M."/>
            <person name="Boedeker C."/>
            <person name="Pinto D."/>
            <person name="Vollmers J."/>
            <person name="Rivas-Marin E."/>
            <person name="Kohn T."/>
            <person name="Peeters S.H."/>
            <person name="Heuer A."/>
            <person name="Rast P."/>
            <person name="Oberbeckmann S."/>
            <person name="Bunk B."/>
            <person name="Jeske O."/>
            <person name="Meyerdierks A."/>
            <person name="Storesund J.E."/>
            <person name="Kallscheuer N."/>
            <person name="Luecker S."/>
            <person name="Lage O.M."/>
            <person name="Pohl T."/>
            <person name="Merkel B.J."/>
            <person name="Hornburger P."/>
            <person name="Mueller R.-W."/>
            <person name="Bruemmer F."/>
            <person name="Labrenz M."/>
            <person name="Spormann A.M."/>
            <person name="Op den Camp H."/>
            <person name="Overmann J."/>
            <person name="Amann R."/>
            <person name="Jetten M.S.M."/>
            <person name="Mascher T."/>
            <person name="Medema M.H."/>
            <person name="Devos D.P."/>
            <person name="Kaster A.-K."/>
            <person name="Ovreas L."/>
            <person name="Rohde M."/>
            <person name="Galperin M.Y."/>
            <person name="Jogler C."/>
        </authorList>
    </citation>
    <scope>NUCLEOTIDE SEQUENCE [LARGE SCALE GENOMIC DNA]</scope>
    <source>
        <strain evidence="8 9">OJF2</strain>
    </source>
</reference>
<dbReference type="Pfam" id="PF08281">
    <property type="entry name" value="Sigma70_r4_2"/>
    <property type="match status" value="1"/>
</dbReference>
<dbReference type="SUPFAM" id="SSF88659">
    <property type="entry name" value="Sigma3 and sigma4 domains of RNA polymerase sigma factors"/>
    <property type="match status" value="1"/>
</dbReference>
<dbReference type="InterPro" id="IPR007627">
    <property type="entry name" value="RNA_pol_sigma70_r2"/>
</dbReference>
<protein>
    <submittedName>
        <fullName evidence="8">ECF RNA polymerase sigma-E factor</fullName>
    </submittedName>
</protein>
<dbReference type="GO" id="GO:0006352">
    <property type="term" value="P:DNA-templated transcription initiation"/>
    <property type="evidence" value="ECO:0007669"/>
    <property type="project" value="InterPro"/>
</dbReference>
<evidence type="ECO:0000256" key="2">
    <source>
        <dbReference type="ARBA" id="ARBA00023015"/>
    </source>
</evidence>
<evidence type="ECO:0000256" key="1">
    <source>
        <dbReference type="ARBA" id="ARBA00010641"/>
    </source>
</evidence>
<keyword evidence="2" id="KW-0805">Transcription regulation</keyword>
<evidence type="ECO:0000256" key="3">
    <source>
        <dbReference type="ARBA" id="ARBA00023082"/>
    </source>
</evidence>
<dbReference type="NCBIfam" id="TIGR02984">
    <property type="entry name" value="Sig-70_plancto1"/>
    <property type="match status" value="1"/>
</dbReference>
<dbReference type="InterPro" id="IPR013249">
    <property type="entry name" value="RNA_pol_sigma70_r4_t2"/>
</dbReference>
<dbReference type="SUPFAM" id="SSF88946">
    <property type="entry name" value="Sigma2 domain of RNA polymerase sigma factors"/>
    <property type="match status" value="1"/>
</dbReference>
<evidence type="ECO:0000313" key="8">
    <source>
        <dbReference type="EMBL" id="QEH31820.1"/>
    </source>
</evidence>
<dbReference type="Gene3D" id="1.10.10.10">
    <property type="entry name" value="Winged helix-like DNA-binding domain superfamily/Winged helix DNA-binding domain"/>
    <property type="match status" value="1"/>
</dbReference>
<dbReference type="GO" id="GO:0003677">
    <property type="term" value="F:DNA binding"/>
    <property type="evidence" value="ECO:0007669"/>
    <property type="project" value="InterPro"/>
</dbReference>
<dbReference type="KEGG" id="agv:OJF2_02850"/>
<dbReference type="InterPro" id="IPR036388">
    <property type="entry name" value="WH-like_DNA-bd_sf"/>
</dbReference>
<dbReference type="CDD" id="cd06171">
    <property type="entry name" value="Sigma70_r4"/>
    <property type="match status" value="1"/>
</dbReference>
<feature type="domain" description="RNA polymerase sigma-70 region 2" evidence="6">
    <location>
        <begin position="26"/>
        <end position="99"/>
    </location>
</feature>
<name>A0A5B9VVS4_9BACT</name>
<gene>
    <name evidence="8" type="primary">rpoE_1</name>
    <name evidence="8" type="ORF">OJF2_02850</name>
</gene>
<evidence type="ECO:0000259" key="6">
    <source>
        <dbReference type="Pfam" id="PF04542"/>
    </source>
</evidence>
<dbReference type="PANTHER" id="PTHR43133:SF51">
    <property type="entry name" value="RNA POLYMERASE SIGMA FACTOR"/>
    <property type="match status" value="1"/>
</dbReference>
<dbReference type="PANTHER" id="PTHR43133">
    <property type="entry name" value="RNA POLYMERASE ECF-TYPE SIGMA FACTO"/>
    <property type="match status" value="1"/>
</dbReference>
<evidence type="ECO:0000259" key="7">
    <source>
        <dbReference type="Pfam" id="PF08281"/>
    </source>
</evidence>
<dbReference type="Proteomes" id="UP000324233">
    <property type="component" value="Chromosome"/>
</dbReference>
<proteinExistence type="inferred from homology"/>
<dbReference type="AlphaFoldDB" id="A0A5B9VVS4"/>
<feature type="domain" description="RNA polymerase sigma factor 70 region 4 type 2" evidence="7">
    <location>
        <begin position="144"/>
        <end position="195"/>
    </location>
</feature>
<dbReference type="InterPro" id="IPR013324">
    <property type="entry name" value="RNA_pol_sigma_r3/r4-like"/>
</dbReference>
<accession>A0A5B9VVS4</accession>
<dbReference type="InterPro" id="IPR013325">
    <property type="entry name" value="RNA_pol_sigma_r2"/>
</dbReference>
<dbReference type="NCBIfam" id="TIGR02937">
    <property type="entry name" value="sigma70-ECF"/>
    <property type="match status" value="1"/>
</dbReference>